<dbReference type="Pfam" id="PF10680">
    <property type="entry name" value="RRN9"/>
    <property type="match status" value="1"/>
</dbReference>
<proteinExistence type="predicted"/>
<evidence type="ECO:0000313" key="3">
    <source>
        <dbReference type="Proteomes" id="UP000190831"/>
    </source>
</evidence>
<sequence>MSSEDSGCDQNDDLGTRKLTKSDKAVIRTANELLESLEQTHRNDLALHLYSTYLLKHLLRAANRKHSQLETDVFIKTQIKDNWTSWPNPYTVIDPKTNKIFEDFHDDETEEVINAGEISAEGLKHASEMLNLEIDAIWQRLLSKSAAKYGNTLDVDRMRIPRHCSSEILNKLDHFFEGLHNKVAQLSKLELSQTANSTQITLSKESKNHPIHMNKKIKLNYRDIISQGCQMGEDMSSIYMKSLELYNDIPSRFRKSPFKLNKSELQKYATKPRGEANCRASKKLRNEYISIKKLIKERRLNFETRNLLRKVQLSQSDFLLDKKTFYVVRGYENDGDTAESSIEIKDYLVDTDN</sequence>
<dbReference type="STRING" id="4955.A0A1G4MHV0"/>
<dbReference type="AlphaFoldDB" id="A0A1G4MHV0"/>
<gene>
    <name evidence="2" type="ORF">LAFE_0G07624G</name>
</gene>
<dbReference type="OMA" id="ISRGCEM"/>
<evidence type="ECO:0000259" key="1">
    <source>
        <dbReference type="Pfam" id="PF10680"/>
    </source>
</evidence>
<dbReference type="Proteomes" id="UP000190831">
    <property type="component" value="Chromosome G"/>
</dbReference>
<dbReference type="InterPro" id="IPR019622">
    <property type="entry name" value="Rrn9_dom"/>
</dbReference>
<evidence type="ECO:0000313" key="2">
    <source>
        <dbReference type="EMBL" id="SCW03311.1"/>
    </source>
</evidence>
<reference evidence="2 3" key="1">
    <citation type="submission" date="2016-03" db="EMBL/GenBank/DDBJ databases">
        <authorList>
            <person name="Devillers H."/>
        </authorList>
    </citation>
    <scope>NUCLEOTIDE SEQUENCE [LARGE SCALE GENOMIC DNA]</scope>
    <source>
        <strain evidence="2">CBS 6772</strain>
    </source>
</reference>
<organism evidence="2 3">
    <name type="scientific">Lachancea fermentati</name>
    <name type="common">Zygosaccharomyces fermentati</name>
    <dbReference type="NCBI Taxonomy" id="4955"/>
    <lineage>
        <taxon>Eukaryota</taxon>
        <taxon>Fungi</taxon>
        <taxon>Dikarya</taxon>
        <taxon>Ascomycota</taxon>
        <taxon>Saccharomycotina</taxon>
        <taxon>Saccharomycetes</taxon>
        <taxon>Saccharomycetales</taxon>
        <taxon>Saccharomycetaceae</taxon>
        <taxon>Lachancea</taxon>
    </lineage>
</organism>
<keyword evidence="3" id="KW-1185">Reference proteome</keyword>
<protein>
    <submittedName>
        <fullName evidence="2">LAFE_0G07624g1_1</fullName>
    </submittedName>
</protein>
<dbReference type="EMBL" id="LT598486">
    <property type="protein sequence ID" value="SCW03311.1"/>
    <property type="molecule type" value="Genomic_DNA"/>
</dbReference>
<accession>A0A1G4MHV0</accession>
<name>A0A1G4MHV0_LACFM</name>
<dbReference type="OrthoDB" id="4068335at2759"/>
<feature type="domain" description="Rrn9" evidence="1">
    <location>
        <begin position="37"/>
        <end position="101"/>
    </location>
</feature>